<evidence type="ECO:0000256" key="10">
    <source>
        <dbReference type="SAM" id="SignalP"/>
    </source>
</evidence>
<dbReference type="InterPro" id="IPR037066">
    <property type="entry name" value="Plug_dom_sf"/>
</dbReference>
<evidence type="ECO:0000256" key="7">
    <source>
        <dbReference type="ARBA" id="ARBA00023237"/>
    </source>
</evidence>
<keyword evidence="6 8" id="KW-0472">Membrane</keyword>
<protein>
    <submittedName>
        <fullName evidence="13">SusC/RagA family TonB-linked outer membrane protein</fullName>
    </submittedName>
</protein>
<dbReference type="Pfam" id="PF13715">
    <property type="entry name" value="CarbopepD_reg_2"/>
    <property type="match status" value="1"/>
</dbReference>
<evidence type="ECO:0000256" key="2">
    <source>
        <dbReference type="ARBA" id="ARBA00022448"/>
    </source>
</evidence>
<dbReference type="Proteomes" id="UP000422221">
    <property type="component" value="Unassembled WGS sequence"/>
</dbReference>
<evidence type="ECO:0000256" key="9">
    <source>
        <dbReference type="RuleBase" id="RU003357"/>
    </source>
</evidence>
<dbReference type="Gene3D" id="2.40.170.20">
    <property type="entry name" value="TonB-dependent receptor, beta-barrel domain"/>
    <property type="match status" value="1"/>
</dbReference>
<keyword evidence="3 8" id="KW-1134">Transmembrane beta strand</keyword>
<feature type="domain" description="TonB-dependent receptor-like beta-barrel" evidence="11">
    <location>
        <begin position="544"/>
        <end position="1002"/>
    </location>
</feature>
<feature type="chain" id="PRO_5029784476" evidence="10">
    <location>
        <begin position="27"/>
        <end position="1154"/>
    </location>
</feature>
<dbReference type="InterPro" id="IPR012910">
    <property type="entry name" value="Plug_dom"/>
</dbReference>
<dbReference type="InterPro" id="IPR023997">
    <property type="entry name" value="TonB-dep_OMP_SusC/RagA_CS"/>
</dbReference>
<evidence type="ECO:0000256" key="6">
    <source>
        <dbReference type="ARBA" id="ARBA00023136"/>
    </source>
</evidence>
<evidence type="ECO:0000256" key="5">
    <source>
        <dbReference type="ARBA" id="ARBA00023077"/>
    </source>
</evidence>
<dbReference type="InterPro" id="IPR000531">
    <property type="entry name" value="Beta-barrel_TonB"/>
</dbReference>
<feature type="domain" description="TonB-dependent receptor plug" evidence="12">
    <location>
        <begin position="215"/>
        <end position="341"/>
    </location>
</feature>
<name>A0A7J4XE84_9BACE</name>
<evidence type="ECO:0000313" key="14">
    <source>
        <dbReference type="Proteomes" id="UP000422221"/>
    </source>
</evidence>
<dbReference type="InterPro" id="IPR023996">
    <property type="entry name" value="TonB-dep_OMP_SusC/RagA"/>
</dbReference>
<evidence type="ECO:0000256" key="1">
    <source>
        <dbReference type="ARBA" id="ARBA00004571"/>
    </source>
</evidence>
<dbReference type="SUPFAM" id="SSF49464">
    <property type="entry name" value="Carboxypeptidase regulatory domain-like"/>
    <property type="match status" value="1"/>
</dbReference>
<sequence length="1154" mass="128118">MKKNLKCKTGLLLFSLFLFVPLFMYATAQNDVAISLDFTNVPLGKVLNEIGRQTSLRIVYNTKDVNPEQLVSVKVNYQKLSSVMTNLLKNTNVAFTVKDDYLVLYSSKSTNTVKEVAQQNKRNIKGTVSDNFGEPLIGVSVLVKGTTTGTITDIDGNYSIEIPDNKAVLEFSYIGYQKATLSIANATNFNVILQEDTQVLGEVVVTAMGIEREAKSLTYATQTVKAEEVTRIKEPNFINSLQGKSAGLLITPNNSGAGGGSTKIVLRGQTSILGTNQPLIVLDGVPMSNGMSEQATELMSGAARDGGDLLSTINPDDIASMTILKGPNAAALYGSSANNGVIIINTKAGEQGAVKVNVSSSTSAETLFMYPKTQQIYGLTPNATLEAWGPKINEMTADDIASQPYYTANPRDPVKDFFNVGLTLNNGITLSGGTELARTYFSYNNTTQFGMVPNNKFSRHNFMFKESFSLFNKKLDISTSLNYIHQKTTNRPVIGRVLSPLHALYRMPSNVDMRYFRNHYQHTGTTADQMVYDTARGNSKLAGQPIQTWYWYDQHLNNPYWLANMMNDEAYKDRILGNLTAKVKIWKNIAYQARVNVDMTLSSGLNTEYATSMREAQGKGGKYWTSSGKSVDIYNDHMVTMNERFNDKIDVNIALGASLSRSYSRSHNITTEIDTAGIPNAFVPQNSAYKRPGNPNGSATRAEDTYDYSDWSTATFATASLGFWDKIYVDGSYRLEWAQSFQQFVKPTSGYTSFDYYSAGLNILLDKVLPWKMPAVNQMKLRGSWSVVGNPIPNQLYARQTYNFSDGSVSSRPPTFDDPKPETTTAYETGLEVWMFDNKFNFDITYYNATLKNQFMKVTTSTGEERPVNTGKIRNYGVEFSANYRWAITPNFRWTTGFNIAYNNNKILETYKTESGAPYTVQIGPAGFKIKYVEGGSFGDIYVNSFEKNDDGSIMVNNAGDYENAVPAMASGKYETFVGNATAPVNLGWNNTFTWKNLTLYFLIDGKIGGKVMSLTEPDRDYYGLSMRSANDRLNGERVIQNGKEYVLKALPDGQKVSVEKYYRTVGSNPMEDYIYDATNFRLRDLSLGYTFLNVLGKGRHLTASFTVKNVCFLYKNAPVDPDISVSAANGMSGIDSYSLPTVRSYGLNLKLNF</sequence>
<organism evidence="13 14">
    <name type="scientific">Bacteroides salyersiae</name>
    <dbReference type="NCBI Taxonomy" id="291644"/>
    <lineage>
        <taxon>Bacteria</taxon>
        <taxon>Pseudomonadati</taxon>
        <taxon>Bacteroidota</taxon>
        <taxon>Bacteroidia</taxon>
        <taxon>Bacteroidales</taxon>
        <taxon>Bacteroidaceae</taxon>
        <taxon>Bacteroides</taxon>
    </lineage>
</organism>
<dbReference type="Gene3D" id="2.60.40.1120">
    <property type="entry name" value="Carboxypeptidase-like, regulatory domain"/>
    <property type="match status" value="1"/>
</dbReference>
<keyword evidence="5 9" id="KW-0798">TonB box</keyword>
<dbReference type="FunFam" id="2.60.40.1120:FF:000003">
    <property type="entry name" value="Outer membrane protein Omp121"/>
    <property type="match status" value="1"/>
</dbReference>
<comment type="subcellular location">
    <subcellularLocation>
        <location evidence="1 8">Cell outer membrane</location>
        <topology evidence="1 8">Multi-pass membrane protein</topology>
    </subcellularLocation>
</comment>
<dbReference type="AlphaFoldDB" id="A0A7J4XE84"/>
<dbReference type="NCBIfam" id="TIGR04057">
    <property type="entry name" value="SusC_RagA_signa"/>
    <property type="match status" value="1"/>
</dbReference>
<keyword evidence="4 8" id="KW-0812">Transmembrane</keyword>
<feature type="signal peptide" evidence="10">
    <location>
        <begin position="1"/>
        <end position="26"/>
    </location>
</feature>
<dbReference type="Pfam" id="PF00593">
    <property type="entry name" value="TonB_dep_Rec_b-barrel"/>
    <property type="match status" value="1"/>
</dbReference>
<keyword evidence="7 8" id="KW-0998">Cell outer membrane</keyword>
<dbReference type="Gene3D" id="2.170.130.10">
    <property type="entry name" value="TonB-dependent receptor, plug domain"/>
    <property type="match status" value="1"/>
</dbReference>
<gene>
    <name evidence="13" type="ORF">F3F73_19170</name>
</gene>
<dbReference type="InterPro" id="IPR008969">
    <property type="entry name" value="CarboxyPept-like_regulatory"/>
</dbReference>
<dbReference type="GO" id="GO:0009279">
    <property type="term" value="C:cell outer membrane"/>
    <property type="evidence" value="ECO:0007669"/>
    <property type="project" value="UniProtKB-SubCell"/>
</dbReference>
<reference evidence="13 14" key="1">
    <citation type="journal article" date="2019" name="Nat. Med.">
        <title>A library of human gut bacterial isolates paired with longitudinal multiomics data enables mechanistic microbiome research.</title>
        <authorList>
            <person name="Poyet M."/>
            <person name="Groussin M."/>
            <person name="Gibbons S.M."/>
            <person name="Avila-Pacheco J."/>
            <person name="Jiang X."/>
            <person name="Kearney S.M."/>
            <person name="Perrotta A.R."/>
            <person name="Berdy B."/>
            <person name="Zhao S."/>
            <person name="Lieberman T.D."/>
            <person name="Swanson P.K."/>
            <person name="Smith M."/>
            <person name="Roesemann S."/>
            <person name="Alexander J.E."/>
            <person name="Rich S.A."/>
            <person name="Livny J."/>
            <person name="Vlamakis H."/>
            <person name="Clish C."/>
            <person name="Bullock K."/>
            <person name="Deik A."/>
            <person name="Scott J."/>
            <person name="Pierce K.A."/>
            <person name="Xavier R.J."/>
            <person name="Alm E.J."/>
        </authorList>
    </citation>
    <scope>NUCLEOTIDE SEQUENCE [LARGE SCALE GENOMIC DNA]</scope>
    <source>
        <strain evidence="13 14">BIOML-A10</strain>
    </source>
</reference>
<dbReference type="InterPro" id="IPR039426">
    <property type="entry name" value="TonB-dep_rcpt-like"/>
</dbReference>
<proteinExistence type="inferred from homology"/>
<evidence type="ECO:0000256" key="4">
    <source>
        <dbReference type="ARBA" id="ARBA00022692"/>
    </source>
</evidence>
<dbReference type="Pfam" id="PF07715">
    <property type="entry name" value="Plug"/>
    <property type="match status" value="1"/>
</dbReference>
<dbReference type="RefSeq" id="WP_129647735.1">
    <property type="nucleotide sequence ID" value="NZ_JADNPJ010000002.1"/>
</dbReference>
<dbReference type="SUPFAM" id="SSF56935">
    <property type="entry name" value="Porins"/>
    <property type="match status" value="1"/>
</dbReference>
<dbReference type="EMBL" id="VWMK01000022">
    <property type="protein sequence ID" value="KAA3759555.1"/>
    <property type="molecule type" value="Genomic_DNA"/>
</dbReference>
<dbReference type="PROSITE" id="PS52016">
    <property type="entry name" value="TONB_DEPENDENT_REC_3"/>
    <property type="match status" value="1"/>
</dbReference>
<evidence type="ECO:0000256" key="8">
    <source>
        <dbReference type="PROSITE-ProRule" id="PRU01360"/>
    </source>
</evidence>
<evidence type="ECO:0000259" key="11">
    <source>
        <dbReference type="Pfam" id="PF00593"/>
    </source>
</evidence>
<dbReference type="NCBIfam" id="TIGR04056">
    <property type="entry name" value="OMP_RagA_SusC"/>
    <property type="match status" value="1"/>
</dbReference>
<dbReference type="Gene3D" id="3.55.50.30">
    <property type="match status" value="1"/>
</dbReference>
<accession>A0A7J4XE84</accession>
<keyword evidence="10" id="KW-0732">Signal</keyword>
<dbReference type="InterPro" id="IPR036942">
    <property type="entry name" value="Beta-barrel_TonB_sf"/>
</dbReference>
<comment type="caution">
    <text evidence="13">The sequence shown here is derived from an EMBL/GenBank/DDBJ whole genome shotgun (WGS) entry which is preliminary data.</text>
</comment>
<comment type="similarity">
    <text evidence="8 9">Belongs to the TonB-dependent receptor family.</text>
</comment>
<keyword evidence="2 8" id="KW-0813">Transport</keyword>
<evidence type="ECO:0000259" key="12">
    <source>
        <dbReference type="Pfam" id="PF07715"/>
    </source>
</evidence>
<evidence type="ECO:0000256" key="3">
    <source>
        <dbReference type="ARBA" id="ARBA00022452"/>
    </source>
</evidence>
<evidence type="ECO:0000313" key="13">
    <source>
        <dbReference type="EMBL" id="KAA3759555.1"/>
    </source>
</evidence>